<evidence type="ECO:0000256" key="1">
    <source>
        <dbReference type="SAM" id="Phobius"/>
    </source>
</evidence>
<evidence type="ECO:0000313" key="2">
    <source>
        <dbReference type="EMBL" id="NOV50772.1"/>
    </source>
</evidence>
<proteinExistence type="predicted"/>
<dbReference type="EMBL" id="GIIL01007046">
    <property type="protein sequence ID" value="NOV50772.1"/>
    <property type="molecule type" value="Transcribed_RNA"/>
</dbReference>
<feature type="transmembrane region" description="Helical" evidence="1">
    <location>
        <begin position="12"/>
        <end position="30"/>
    </location>
</feature>
<organism evidence="2">
    <name type="scientific">Xenopsylla cheopis</name>
    <name type="common">Oriental rat flea</name>
    <name type="synonym">Pulex cheopis</name>
    <dbReference type="NCBI Taxonomy" id="163159"/>
    <lineage>
        <taxon>Eukaryota</taxon>
        <taxon>Metazoa</taxon>
        <taxon>Ecdysozoa</taxon>
        <taxon>Arthropoda</taxon>
        <taxon>Hexapoda</taxon>
        <taxon>Insecta</taxon>
        <taxon>Pterygota</taxon>
        <taxon>Neoptera</taxon>
        <taxon>Endopterygota</taxon>
        <taxon>Siphonaptera</taxon>
        <taxon>Pulicidae</taxon>
        <taxon>Xenopsyllinae</taxon>
        <taxon>Xenopsylla</taxon>
    </lineage>
</organism>
<accession>A0A6M2DWY3</accession>
<keyword evidence="1" id="KW-1133">Transmembrane helix</keyword>
<protein>
    <submittedName>
        <fullName evidence="2">Putative secreted protein</fullName>
    </submittedName>
</protein>
<name>A0A6M2DWY3_XENCH</name>
<reference evidence="2" key="1">
    <citation type="submission" date="2020-03" db="EMBL/GenBank/DDBJ databases">
        <title>Transcriptomic Profiling of the Digestive Tract of the Rat Flea, Xenopsylla cheopis, Following Blood Feeding and Infection with Yersinia pestis.</title>
        <authorList>
            <person name="Bland D.M."/>
            <person name="Martens C.A."/>
            <person name="Virtaneva K."/>
            <person name="Kanakabandi K."/>
            <person name="Long D."/>
            <person name="Rosenke R."/>
            <person name="Saturday G.A."/>
            <person name="Hoyt F.H."/>
            <person name="Bruno D.P."/>
            <person name="Ribeiro J.M.C."/>
            <person name="Hinnebusch J."/>
        </authorList>
    </citation>
    <scope>NUCLEOTIDE SEQUENCE</scope>
</reference>
<dbReference type="AlphaFoldDB" id="A0A6M2DWY3"/>
<keyword evidence="1" id="KW-0812">Transmembrane</keyword>
<sequence length="68" mass="7606">MLGLQMDPEIFSLLLYVYTLFMAVLFTRSYPTVNSSLRNNPQLFLSGGQILGNFIPATSNSCQCMCAY</sequence>
<keyword evidence="1" id="KW-0472">Membrane</keyword>